<protein>
    <recommendedName>
        <fullName evidence="7">ABC transmembrane type-1 domain-containing protein</fullName>
    </recommendedName>
</protein>
<evidence type="ECO:0000256" key="2">
    <source>
        <dbReference type="ARBA" id="ARBA00022989"/>
    </source>
</evidence>
<feature type="transmembrane region" description="Helical" evidence="4">
    <location>
        <begin position="82"/>
        <end position="105"/>
    </location>
</feature>
<evidence type="ECO:0000313" key="5">
    <source>
        <dbReference type="EMBL" id="KAB0353938.1"/>
    </source>
</evidence>
<accession>A0A5N3VXL1</accession>
<keyword evidence="6" id="KW-1185">Reference proteome</keyword>
<organism evidence="5 6">
    <name type="scientific">Muntiacus reevesi</name>
    <name type="common">Reeves' muntjac</name>
    <name type="synonym">Cervus reevesi</name>
    <dbReference type="NCBI Taxonomy" id="9886"/>
    <lineage>
        <taxon>Eukaryota</taxon>
        <taxon>Metazoa</taxon>
        <taxon>Chordata</taxon>
        <taxon>Craniata</taxon>
        <taxon>Vertebrata</taxon>
        <taxon>Euteleostomi</taxon>
        <taxon>Mammalia</taxon>
        <taxon>Eutheria</taxon>
        <taxon>Laurasiatheria</taxon>
        <taxon>Artiodactyla</taxon>
        <taxon>Ruminantia</taxon>
        <taxon>Pecora</taxon>
        <taxon>Cervidae</taxon>
        <taxon>Muntiacinae</taxon>
        <taxon>Muntiacus</taxon>
    </lineage>
</organism>
<evidence type="ECO:0000256" key="4">
    <source>
        <dbReference type="SAM" id="Phobius"/>
    </source>
</evidence>
<dbReference type="Gene3D" id="1.20.1560.10">
    <property type="entry name" value="ABC transporter type 1, transmembrane domain"/>
    <property type="match status" value="1"/>
</dbReference>
<dbReference type="AlphaFoldDB" id="A0A5N3VXL1"/>
<sequence>MTENACRHGGLITLIPLNIYASAVRQQISDPSHFLKAAKHVPQKNKNRPTLLLLDIDPKKMKTLILKDLCTSFRYSNWLDRLYMLLGTLAAIIHGAGLPLMMLVFGDMTDSFAGAGNKGNITFSNTTNASKCCLWY</sequence>
<dbReference type="InterPro" id="IPR036640">
    <property type="entry name" value="ABC1_TM_sf"/>
</dbReference>
<gene>
    <name evidence="5" type="ORF">FD755_023367</name>
</gene>
<dbReference type="GO" id="GO:0005524">
    <property type="term" value="F:ATP binding"/>
    <property type="evidence" value="ECO:0007669"/>
    <property type="project" value="InterPro"/>
</dbReference>
<keyword evidence="2 4" id="KW-1133">Transmembrane helix</keyword>
<dbReference type="Proteomes" id="UP000326062">
    <property type="component" value="Unassembled WGS sequence"/>
</dbReference>
<evidence type="ECO:0000256" key="1">
    <source>
        <dbReference type="ARBA" id="ARBA00022692"/>
    </source>
</evidence>
<proteinExistence type="predicted"/>
<evidence type="ECO:0000256" key="3">
    <source>
        <dbReference type="ARBA" id="ARBA00023136"/>
    </source>
</evidence>
<evidence type="ECO:0000313" key="6">
    <source>
        <dbReference type="Proteomes" id="UP000326062"/>
    </source>
</evidence>
<comment type="caution">
    <text evidence="5">The sequence shown here is derived from an EMBL/GenBank/DDBJ whole genome shotgun (WGS) entry which is preliminary data.</text>
</comment>
<evidence type="ECO:0008006" key="7">
    <source>
        <dbReference type="Google" id="ProtNLM"/>
    </source>
</evidence>
<dbReference type="EMBL" id="VCEB01000171">
    <property type="protein sequence ID" value="KAB0353938.1"/>
    <property type="molecule type" value="Genomic_DNA"/>
</dbReference>
<name>A0A5N3VXL1_MUNRE</name>
<keyword evidence="3 4" id="KW-0472">Membrane</keyword>
<keyword evidence="1 4" id="KW-0812">Transmembrane</keyword>
<dbReference type="GO" id="GO:0016020">
    <property type="term" value="C:membrane"/>
    <property type="evidence" value="ECO:0007669"/>
    <property type="project" value="InterPro"/>
</dbReference>
<reference evidence="5 6" key="1">
    <citation type="submission" date="2019-06" db="EMBL/GenBank/DDBJ databases">
        <title>Discovery of a novel chromosome fission-fusion reversal in muntjac.</title>
        <authorList>
            <person name="Mudd A.B."/>
            <person name="Bredeson J.V."/>
            <person name="Baum R."/>
            <person name="Hockemeyer D."/>
            <person name="Rokhsar D.S."/>
        </authorList>
    </citation>
    <scope>NUCLEOTIDE SEQUENCE [LARGE SCALE GENOMIC DNA]</scope>
    <source>
        <strain evidence="5">UCam_UCB_Mr</strain>
        <tissue evidence="5">Fibroblast cell line</tissue>
    </source>
</reference>